<name>A0A813U536_9BILA</name>
<proteinExistence type="predicted"/>
<comment type="caution">
    <text evidence="1">The sequence shown here is derived from an EMBL/GenBank/DDBJ whole genome shotgun (WGS) entry which is preliminary data.</text>
</comment>
<organism evidence="1 2">
    <name type="scientific">Adineta steineri</name>
    <dbReference type="NCBI Taxonomy" id="433720"/>
    <lineage>
        <taxon>Eukaryota</taxon>
        <taxon>Metazoa</taxon>
        <taxon>Spiralia</taxon>
        <taxon>Gnathifera</taxon>
        <taxon>Rotifera</taxon>
        <taxon>Eurotatoria</taxon>
        <taxon>Bdelloidea</taxon>
        <taxon>Adinetida</taxon>
        <taxon>Adinetidae</taxon>
        <taxon>Adineta</taxon>
    </lineage>
</organism>
<gene>
    <name evidence="1" type="ORF">JYZ213_LOCUS6445</name>
</gene>
<dbReference type="SUPFAM" id="SSF49899">
    <property type="entry name" value="Concanavalin A-like lectins/glucanases"/>
    <property type="match status" value="1"/>
</dbReference>
<evidence type="ECO:0000313" key="1">
    <source>
        <dbReference type="EMBL" id="CAF0823569.1"/>
    </source>
</evidence>
<dbReference type="EMBL" id="CAJNOG010000040">
    <property type="protein sequence ID" value="CAF0823569.1"/>
    <property type="molecule type" value="Genomic_DNA"/>
</dbReference>
<dbReference type="Proteomes" id="UP000663845">
    <property type="component" value="Unassembled WGS sequence"/>
</dbReference>
<accession>A0A813U536</accession>
<evidence type="ECO:0000313" key="2">
    <source>
        <dbReference type="Proteomes" id="UP000663845"/>
    </source>
</evidence>
<dbReference type="AlphaFoldDB" id="A0A813U536"/>
<dbReference type="Gene3D" id="2.60.120.200">
    <property type="match status" value="1"/>
</dbReference>
<dbReference type="Pfam" id="PF13385">
    <property type="entry name" value="Laminin_G_3"/>
    <property type="match status" value="1"/>
</dbReference>
<sequence>MILSNDLIIGDQIKIGIINNVSLNVPQWSTRSLFYPVLNGTCEECLCAVVTNSSALNSIVLNDIGSFNCFRNNQTCQFFSKSTFYQFWLSNDNDTDYYIFQLPTTLNESDLLAWHSFDNGSYNDSSGNQLNAIEVVDVSPAVGRINDAVNFSLNTSLYKIGGFIRLGQSEQPYSVALWVRPKILQEAPLVHLSAQSDGQGWCIDMLGFLVDGQTVARCWQLSPVIVSGLVLPIDVWTHVTTAYSPTIGLQIYINGTLINQSSPFSYSASDQNNYITLANSLSAQSGSACASSMIAQSGVFHGLIDELRVYTKALSQDDIDALANP</sequence>
<reference evidence="1" key="1">
    <citation type="submission" date="2021-02" db="EMBL/GenBank/DDBJ databases">
        <authorList>
            <person name="Nowell W R."/>
        </authorList>
    </citation>
    <scope>NUCLEOTIDE SEQUENCE</scope>
</reference>
<evidence type="ECO:0008006" key="3">
    <source>
        <dbReference type="Google" id="ProtNLM"/>
    </source>
</evidence>
<protein>
    <recommendedName>
        <fullName evidence="3">LamG-like jellyroll fold domain-containing protein</fullName>
    </recommendedName>
</protein>
<dbReference type="InterPro" id="IPR013320">
    <property type="entry name" value="ConA-like_dom_sf"/>
</dbReference>